<dbReference type="RefSeq" id="WP_066811042.1">
    <property type="nucleotide sequence ID" value="NZ_CP012661.1"/>
</dbReference>
<keyword evidence="2" id="KW-0732">Signal</keyword>
<dbReference type="Proteomes" id="UP000076128">
    <property type="component" value="Chromosome"/>
</dbReference>
<keyword evidence="4" id="KW-1185">Reference proteome</keyword>
<feature type="chain" id="PRO_5007811321" description="Tripartite-type tricarboxylate transporter, receptor component TctC" evidence="2">
    <location>
        <begin position="35"/>
        <end position="333"/>
    </location>
</feature>
<evidence type="ECO:0000313" key="3">
    <source>
        <dbReference type="EMBL" id="AMY68240.1"/>
    </source>
</evidence>
<evidence type="ECO:0000313" key="4">
    <source>
        <dbReference type="Proteomes" id="UP000076128"/>
    </source>
</evidence>
<sequence>MEFTINTLSRRRFAGVGLGLALALGATLPAASLAHDAWPDGPVQFYVPASPGGGTDAVARIIADKLQEQLGAPFIVVNAPGGGGAVAAEQVRNARPDGQILLFFHTGLLTAYHTGAYPNNPLEEFTTLALMPVGGSYALAVPADSSFQTVADLVEAAKAAPGSISVGVQLRGSTHFMGGLLAEDSGATFRFVEAGSDSDKLVQLQGKQINAALINTSNTKQYLDTGALRVLGTIAATPARDPLIPDMPSLVEQGYESALFGFDFMVMGPKDMDPALVTAIHDAMTAAATDPSAGEQLKTFGMPVTALAEAEMAGQLEQTDQRIRDTAAALGLN</sequence>
<dbReference type="PIRSF" id="PIRSF017082">
    <property type="entry name" value="YflP"/>
    <property type="match status" value="1"/>
</dbReference>
<dbReference type="OrthoDB" id="9780943at2"/>
<dbReference type="EMBL" id="CP012661">
    <property type="protein sequence ID" value="AMY68240.1"/>
    <property type="molecule type" value="Genomic_DNA"/>
</dbReference>
<feature type="signal peptide" evidence="2">
    <location>
        <begin position="1"/>
        <end position="34"/>
    </location>
</feature>
<dbReference type="SUPFAM" id="SSF53850">
    <property type="entry name" value="Periplasmic binding protein-like II"/>
    <property type="match status" value="1"/>
</dbReference>
<dbReference type="PROSITE" id="PS51318">
    <property type="entry name" value="TAT"/>
    <property type="match status" value="1"/>
</dbReference>
<name>A0A159Z2G9_9RHOB</name>
<evidence type="ECO:0000256" key="2">
    <source>
        <dbReference type="SAM" id="SignalP"/>
    </source>
</evidence>
<gene>
    <name evidence="3" type="ORF">AKL17_0981</name>
</gene>
<dbReference type="AlphaFoldDB" id="A0A159Z2G9"/>
<comment type="similarity">
    <text evidence="1">Belongs to the UPF0065 (bug) family.</text>
</comment>
<evidence type="ECO:0000256" key="1">
    <source>
        <dbReference type="ARBA" id="ARBA00006987"/>
    </source>
</evidence>
<proteinExistence type="inferred from homology"/>
<reference evidence="3 4" key="1">
    <citation type="submission" date="2015-09" db="EMBL/GenBank/DDBJ databases">
        <title>Complete genome sequence of Defluviimonas alba cai42t isolated from an oilfield in Xinjiang.</title>
        <authorList>
            <person name="Geng S."/>
            <person name="Pan X."/>
            <person name="Wu X."/>
        </authorList>
    </citation>
    <scope>NUCLEOTIDE SEQUENCE [LARGE SCALE GENOMIC DNA]</scope>
    <source>
        <strain evidence="4">cai42</strain>
    </source>
</reference>
<dbReference type="Gene3D" id="3.40.190.150">
    <property type="entry name" value="Bordetella uptake gene, domain 1"/>
    <property type="match status" value="1"/>
</dbReference>
<dbReference type="InterPro" id="IPR042100">
    <property type="entry name" value="Bug_dom1"/>
</dbReference>
<organism evidence="3 4">
    <name type="scientific">Frigidibacter mobilis</name>
    <dbReference type="NCBI Taxonomy" id="1335048"/>
    <lineage>
        <taxon>Bacteria</taxon>
        <taxon>Pseudomonadati</taxon>
        <taxon>Pseudomonadota</taxon>
        <taxon>Alphaproteobacteria</taxon>
        <taxon>Rhodobacterales</taxon>
        <taxon>Paracoccaceae</taxon>
        <taxon>Frigidibacter</taxon>
    </lineage>
</organism>
<evidence type="ECO:0008006" key="5">
    <source>
        <dbReference type="Google" id="ProtNLM"/>
    </source>
</evidence>
<dbReference type="Pfam" id="PF03401">
    <property type="entry name" value="TctC"/>
    <property type="match status" value="1"/>
</dbReference>
<dbReference type="InterPro" id="IPR006311">
    <property type="entry name" value="TAT_signal"/>
</dbReference>
<accession>A0A159Z2G9</accession>
<dbReference type="CDD" id="cd07012">
    <property type="entry name" value="PBP2_Bug_TTT"/>
    <property type="match status" value="1"/>
</dbReference>
<dbReference type="PANTHER" id="PTHR42928:SF5">
    <property type="entry name" value="BLR1237 PROTEIN"/>
    <property type="match status" value="1"/>
</dbReference>
<dbReference type="PATRIC" id="fig|1335048.3.peg.1018"/>
<protein>
    <recommendedName>
        <fullName evidence="5">Tripartite-type tricarboxylate transporter, receptor component TctC</fullName>
    </recommendedName>
</protein>
<dbReference type="Gene3D" id="3.40.190.10">
    <property type="entry name" value="Periplasmic binding protein-like II"/>
    <property type="match status" value="1"/>
</dbReference>
<dbReference type="PANTHER" id="PTHR42928">
    <property type="entry name" value="TRICARBOXYLATE-BINDING PROTEIN"/>
    <property type="match status" value="1"/>
</dbReference>
<dbReference type="KEGG" id="daa:AKL17_0981"/>
<dbReference type="STRING" id="1335048.AKL17_0981"/>
<dbReference type="InterPro" id="IPR005064">
    <property type="entry name" value="BUG"/>
</dbReference>